<evidence type="ECO:0000313" key="2">
    <source>
        <dbReference type="Proteomes" id="UP001456524"/>
    </source>
</evidence>
<evidence type="ECO:0008006" key="3">
    <source>
        <dbReference type="Google" id="ProtNLM"/>
    </source>
</evidence>
<accession>A0ABR1Y699</accession>
<reference evidence="1 2" key="1">
    <citation type="journal article" date="2022" name="G3 (Bethesda)">
        <title>Enemy or ally: a genomic approach to elucidate the lifestyle of Phyllosticta citrichinaensis.</title>
        <authorList>
            <person name="Buijs V.A."/>
            <person name="Groenewald J.Z."/>
            <person name="Haridas S."/>
            <person name="LaButti K.M."/>
            <person name="Lipzen A."/>
            <person name="Martin F.M."/>
            <person name="Barry K."/>
            <person name="Grigoriev I.V."/>
            <person name="Crous P.W."/>
            <person name="Seidl M.F."/>
        </authorList>
    </citation>
    <scope>NUCLEOTIDE SEQUENCE [LARGE SCALE GENOMIC DNA]</scope>
    <source>
        <strain evidence="1 2">CBS 129764</strain>
    </source>
</reference>
<organism evidence="1 2">
    <name type="scientific">Phyllosticta citrichinensis</name>
    <dbReference type="NCBI Taxonomy" id="1130410"/>
    <lineage>
        <taxon>Eukaryota</taxon>
        <taxon>Fungi</taxon>
        <taxon>Dikarya</taxon>
        <taxon>Ascomycota</taxon>
        <taxon>Pezizomycotina</taxon>
        <taxon>Dothideomycetes</taxon>
        <taxon>Dothideomycetes incertae sedis</taxon>
        <taxon>Botryosphaeriales</taxon>
        <taxon>Phyllostictaceae</taxon>
        <taxon>Phyllosticta</taxon>
    </lineage>
</organism>
<name>A0ABR1Y699_9PEZI</name>
<evidence type="ECO:0000313" key="1">
    <source>
        <dbReference type="EMBL" id="KAK8177438.1"/>
    </source>
</evidence>
<dbReference type="Proteomes" id="UP001456524">
    <property type="component" value="Unassembled WGS sequence"/>
</dbReference>
<sequence>MAPYSTRQSGQVEHKRQAQQVYNSVIGAHLLNEIHLAEDTVESEMRQFSGLFEAAHMTCPRATINTLPMDLLLEVVDLVGTMDPVTLSPKFHDIQTDWSKRSLAIKSREENPPRSLAFDSHEFKDSPYFAPFVSLQKLSIVLPESAQLKDFRKSFYGLPQLPSVRSLVIDPASRFMIRCCPNVSSILLVGFVTNGPGFGILLQVLDFVAGLKGLRHLEIDTSCDFMLDDFMAMRNIESLTLVGQVHGRNRLDLYFMHSRLGELMPNLKSLTLVVAGKPNDGSLAAEIFRAKKYTIATAQSFFLHQANLKEFGLACASEDFERGDCSFVRWTRST</sequence>
<dbReference type="EMBL" id="JBBWUH010000001">
    <property type="protein sequence ID" value="KAK8177438.1"/>
    <property type="molecule type" value="Genomic_DNA"/>
</dbReference>
<protein>
    <recommendedName>
        <fullName evidence="3">F-box domain-containing protein</fullName>
    </recommendedName>
</protein>
<keyword evidence="2" id="KW-1185">Reference proteome</keyword>
<proteinExistence type="predicted"/>
<gene>
    <name evidence="1" type="ORF">IWX90DRAFT_510222</name>
</gene>
<comment type="caution">
    <text evidence="1">The sequence shown here is derived from an EMBL/GenBank/DDBJ whole genome shotgun (WGS) entry which is preliminary data.</text>
</comment>